<proteinExistence type="predicted"/>
<protein>
    <submittedName>
        <fullName evidence="1">Uncharacterized protein</fullName>
    </submittedName>
</protein>
<organism evidence="1 2">
    <name type="scientific">Phaseolus coccineus</name>
    <name type="common">Scarlet runner bean</name>
    <name type="synonym">Phaseolus multiflorus</name>
    <dbReference type="NCBI Taxonomy" id="3886"/>
    <lineage>
        <taxon>Eukaryota</taxon>
        <taxon>Viridiplantae</taxon>
        <taxon>Streptophyta</taxon>
        <taxon>Embryophyta</taxon>
        <taxon>Tracheophyta</taxon>
        <taxon>Spermatophyta</taxon>
        <taxon>Magnoliopsida</taxon>
        <taxon>eudicotyledons</taxon>
        <taxon>Gunneridae</taxon>
        <taxon>Pentapetalae</taxon>
        <taxon>rosids</taxon>
        <taxon>fabids</taxon>
        <taxon>Fabales</taxon>
        <taxon>Fabaceae</taxon>
        <taxon>Papilionoideae</taxon>
        <taxon>50 kb inversion clade</taxon>
        <taxon>NPAAA clade</taxon>
        <taxon>indigoferoid/millettioid clade</taxon>
        <taxon>Phaseoleae</taxon>
        <taxon>Phaseolus</taxon>
    </lineage>
</organism>
<gene>
    <name evidence="1" type="ORF">VNO80_11087</name>
</gene>
<name>A0AAN9NFQ7_PHACN</name>
<reference evidence="1 2" key="1">
    <citation type="submission" date="2024-01" db="EMBL/GenBank/DDBJ databases">
        <title>The genomes of 5 underutilized Papilionoideae crops provide insights into root nodulation and disease resistanc.</title>
        <authorList>
            <person name="Jiang F."/>
        </authorList>
    </citation>
    <scope>NUCLEOTIDE SEQUENCE [LARGE SCALE GENOMIC DNA]</scope>
    <source>
        <strain evidence="1">JINMINGXINNONG_FW02</strain>
        <tissue evidence="1">Leaves</tissue>
    </source>
</reference>
<dbReference type="Proteomes" id="UP001374584">
    <property type="component" value="Unassembled WGS sequence"/>
</dbReference>
<comment type="caution">
    <text evidence="1">The sequence shown here is derived from an EMBL/GenBank/DDBJ whole genome shotgun (WGS) entry which is preliminary data.</text>
</comment>
<evidence type="ECO:0000313" key="2">
    <source>
        <dbReference type="Proteomes" id="UP001374584"/>
    </source>
</evidence>
<evidence type="ECO:0000313" key="1">
    <source>
        <dbReference type="EMBL" id="KAK7369053.1"/>
    </source>
</evidence>
<accession>A0AAN9NFQ7</accession>
<keyword evidence="2" id="KW-1185">Reference proteome</keyword>
<dbReference type="AlphaFoldDB" id="A0AAN9NFQ7"/>
<sequence>MNVRSGVPLFSSYKSNPHSGYPSLSHALFIDALHILSIYAYLMPTGAPNFPASFKISVLDSNFDVVQLGLDGVLKERADFEYGFLLDGGEYGYKKLGSETGEMSIRMAEGE</sequence>
<dbReference type="EMBL" id="JAYMYR010000004">
    <property type="protein sequence ID" value="KAK7369053.1"/>
    <property type="molecule type" value="Genomic_DNA"/>
</dbReference>